<dbReference type="KEGG" id="fal:FRAAL3598"/>
<proteinExistence type="inferred from homology"/>
<dbReference type="Proteomes" id="UP000000657">
    <property type="component" value="Chromosome"/>
</dbReference>
<dbReference type="eggNOG" id="COG0583">
    <property type="taxonomic scope" value="Bacteria"/>
</dbReference>
<keyword evidence="2" id="KW-0805">Transcription regulation</keyword>
<feature type="domain" description="HTH lysR-type" evidence="6">
    <location>
        <begin position="1"/>
        <end position="60"/>
    </location>
</feature>
<accession>Q0RJS0</accession>
<dbReference type="FunFam" id="1.10.10.10:FF:000001">
    <property type="entry name" value="LysR family transcriptional regulator"/>
    <property type="match status" value="1"/>
</dbReference>
<evidence type="ECO:0000259" key="6">
    <source>
        <dbReference type="PROSITE" id="PS50931"/>
    </source>
</evidence>
<reference evidence="7 8" key="1">
    <citation type="journal article" date="2007" name="Genome Res.">
        <title>Genome characteristics of facultatively symbiotic Frankia sp. strains reflect host range and host plant biogeography.</title>
        <authorList>
            <person name="Normand P."/>
            <person name="Lapierre P."/>
            <person name="Tisa L.S."/>
            <person name="Gogarten J.P."/>
            <person name="Alloisio N."/>
            <person name="Bagnarol E."/>
            <person name="Bassi C.A."/>
            <person name="Berry A.M."/>
            <person name="Bickhart D.M."/>
            <person name="Choisne N."/>
            <person name="Couloux A."/>
            <person name="Cournoyer B."/>
            <person name="Cruveiller S."/>
            <person name="Daubin V."/>
            <person name="Demange N."/>
            <person name="Francino M.P."/>
            <person name="Goltsman E."/>
            <person name="Huang Y."/>
            <person name="Kopp O.R."/>
            <person name="Labarre L."/>
            <person name="Lapidus A."/>
            <person name="Lavire C."/>
            <person name="Marechal J."/>
            <person name="Martinez M."/>
            <person name="Mastronunzio J.E."/>
            <person name="Mullin B.C."/>
            <person name="Niemann J."/>
            <person name="Pujic P."/>
            <person name="Rawnsley T."/>
            <person name="Rouy Z."/>
            <person name="Schenowitz C."/>
            <person name="Sellstedt A."/>
            <person name="Tavares F."/>
            <person name="Tomkins J.P."/>
            <person name="Vallenet D."/>
            <person name="Valverde C."/>
            <person name="Wall L.G."/>
            <person name="Wang Y."/>
            <person name="Medigue C."/>
            <person name="Benson D.R."/>
        </authorList>
    </citation>
    <scope>NUCLEOTIDE SEQUENCE [LARGE SCALE GENOMIC DNA]</scope>
    <source>
        <strain evidence="8">DSM 45986 / CECT 9034 / ACN14a</strain>
    </source>
</reference>
<feature type="region of interest" description="Disordered" evidence="5">
    <location>
        <begin position="161"/>
        <end position="183"/>
    </location>
</feature>
<evidence type="ECO:0000256" key="3">
    <source>
        <dbReference type="ARBA" id="ARBA00023125"/>
    </source>
</evidence>
<dbReference type="InterPro" id="IPR036388">
    <property type="entry name" value="WH-like_DNA-bd_sf"/>
</dbReference>
<dbReference type="HOGENOM" id="CLU_039613_6_4_11"/>
<dbReference type="EMBL" id="CT573213">
    <property type="protein sequence ID" value="CAJ62241.1"/>
    <property type="molecule type" value="Genomic_DNA"/>
</dbReference>
<dbReference type="OrthoDB" id="3828349at2"/>
<keyword evidence="8" id="KW-1185">Reference proteome</keyword>
<evidence type="ECO:0000256" key="1">
    <source>
        <dbReference type="ARBA" id="ARBA00009437"/>
    </source>
</evidence>
<dbReference type="GO" id="GO:0032993">
    <property type="term" value="C:protein-DNA complex"/>
    <property type="evidence" value="ECO:0007669"/>
    <property type="project" value="TreeGrafter"/>
</dbReference>
<dbReference type="PANTHER" id="PTHR30346">
    <property type="entry name" value="TRANSCRIPTIONAL DUAL REGULATOR HCAR-RELATED"/>
    <property type="match status" value="1"/>
</dbReference>
<dbReference type="GO" id="GO:0003700">
    <property type="term" value="F:DNA-binding transcription factor activity"/>
    <property type="evidence" value="ECO:0007669"/>
    <property type="project" value="InterPro"/>
</dbReference>
<dbReference type="Pfam" id="PF00126">
    <property type="entry name" value="HTH_1"/>
    <property type="match status" value="1"/>
</dbReference>
<dbReference type="SUPFAM" id="SSF46785">
    <property type="entry name" value="Winged helix' DNA-binding domain"/>
    <property type="match status" value="1"/>
</dbReference>
<evidence type="ECO:0000256" key="5">
    <source>
        <dbReference type="SAM" id="MobiDB-lite"/>
    </source>
</evidence>
<evidence type="ECO:0000313" key="8">
    <source>
        <dbReference type="Proteomes" id="UP000000657"/>
    </source>
</evidence>
<comment type="similarity">
    <text evidence="1">Belongs to the LysR transcriptional regulatory family.</text>
</comment>
<evidence type="ECO:0000256" key="2">
    <source>
        <dbReference type="ARBA" id="ARBA00023015"/>
    </source>
</evidence>
<dbReference type="InterPro" id="IPR000847">
    <property type="entry name" value="LysR_HTH_N"/>
</dbReference>
<keyword evidence="4" id="KW-0804">Transcription</keyword>
<dbReference type="PROSITE" id="PS50931">
    <property type="entry name" value="HTH_LYSR"/>
    <property type="match status" value="1"/>
</dbReference>
<dbReference type="PRINTS" id="PR00039">
    <property type="entry name" value="HTHLYSR"/>
</dbReference>
<dbReference type="GO" id="GO:0003677">
    <property type="term" value="F:DNA binding"/>
    <property type="evidence" value="ECO:0007669"/>
    <property type="project" value="UniProtKB-KW"/>
</dbReference>
<gene>
    <name evidence="7" type="ordered locus">FRAAL3598</name>
</gene>
<sequence length="358" mass="38526">MDLDLGQARAFVAAAEELHFGRAARRLFLTQQALSKRIARLEDALGVSLFHRSGHAVELTDAGRRFLEPGRAALRAADRAVAAARTEIRPLRVDVWGHLYGPMRTLRAVLDDAPALGVELGASRDLPTAVDALTRGSIDLGFGRVHATADHAFTDHAFTDDALTDHAPGEDAPGEDAPGVDAGAGGEFAPAFAHRLVRLEPLDVVLHPAHPLAGGARVRPADLRGSVLWCPAALDRLDFLRRFAGRFGIAAEAAAVNLGLEPLLERPRADPRYVCVLPAEMVLPADAGLRGVRLVEPTPLYAWSLLWRGEPCAAGRSLLRAFAETAARRRWLEYAPGRHWLPAADHAWLTGSAGRHGP</sequence>
<dbReference type="Gene3D" id="1.10.10.10">
    <property type="entry name" value="Winged helix-like DNA-binding domain superfamily/Winged helix DNA-binding domain"/>
    <property type="match status" value="1"/>
</dbReference>
<dbReference type="STRING" id="326424.FRAAL3598"/>
<keyword evidence="3" id="KW-0238">DNA-binding</keyword>
<dbReference type="PANTHER" id="PTHR30346:SF0">
    <property type="entry name" value="HCA OPERON TRANSCRIPTIONAL ACTIVATOR HCAR"/>
    <property type="match status" value="1"/>
</dbReference>
<evidence type="ECO:0000256" key="4">
    <source>
        <dbReference type="ARBA" id="ARBA00023163"/>
    </source>
</evidence>
<name>Q0RJS0_FRAAA</name>
<dbReference type="InterPro" id="IPR036390">
    <property type="entry name" value="WH_DNA-bd_sf"/>
</dbReference>
<evidence type="ECO:0000313" key="7">
    <source>
        <dbReference type="EMBL" id="CAJ62241.1"/>
    </source>
</evidence>
<protein>
    <submittedName>
        <fullName evidence="7">LysR-family transcriptional regulator</fullName>
    </submittedName>
</protein>
<organism evidence="7 8">
    <name type="scientific">Frankia alni (strain DSM 45986 / CECT 9034 / ACN14a)</name>
    <dbReference type="NCBI Taxonomy" id="326424"/>
    <lineage>
        <taxon>Bacteria</taxon>
        <taxon>Bacillati</taxon>
        <taxon>Actinomycetota</taxon>
        <taxon>Actinomycetes</taxon>
        <taxon>Frankiales</taxon>
        <taxon>Frankiaceae</taxon>
        <taxon>Frankia</taxon>
    </lineage>
</organism>
<dbReference type="AlphaFoldDB" id="Q0RJS0"/>